<dbReference type="InterPro" id="IPR047930">
    <property type="entry name" value="Transpos_IS6"/>
</dbReference>
<dbReference type="RefSeq" id="WP_179371139.1">
    <property type="nucleotide sequence ID" value="NZ_CP026995.1"/>
</dbReference>
<reference evidence="6 7" key="1">
    <citation type="submission" date="2018-02" db="EMBL/GenBank/DDBJ databases">
        <title>Complete genome of Nitrosopumilus ureaphilus PS0.</title>
        <authorList>
            <person name="Qin W."/>
            <person name="Zheng Y."/>
            <person name="Stahl D.A."/>
        </authorList>
    </citation>
    <scope>NUCLEOTIDE SEQUENCE [LARGE SCALE GENOMIC DNA]</scope>
    <source>
        <strain evidence="6 7">PS0</strain>
    </source>
</reference>
<dbReference type="Pfam" id="PF13610">
    <property type="entry name" value="DDE_Tnp_IS240"/>
    <property type="match status" value="1"/>
</dbReference>
<evidence type="ECO:0000313" key="7">
    <source>
        <dbReference type="Proteomes" id="UP000509478"/>
    </source>
</evidence>
<dbReference type="Proteomes" id="UP000509478">
    <property type="component" value="Chromosome"/>
</dbReference>
<evidence type="ECO:0000256" key="3">
    <source>
        <dbReference type="ARBA" id="ARBA00023125"/>
    </source>
</evidence>
<evidence type="ECO:0000259" key="5">
    <source>
        <dbReference type="PROSITE" id="PS50994"/>
    </source>
</evidence>
<dbReference type="InterPro" id="IPR032874">
    <property type="entry name" value="DDE_dom"/>
</dbReference>
<proteinExistence type="predicted"/>
<dbReference type="AlphaFoldDB" id="A0A7D5M506"/>
<dbReference type="PANTHER" id="PTHR35528:SF3">
    <property type="entry name" value="BLL1675 PROTEIN"/>
    <property type="match status" value="1"/>
</dbReference>
<feature type="domain" description="Integrase catalytic" evidence="5">
    <location>
        <begin position="190"/>
        <end position="350"/>
    </location>
</feature>
<dbReference type="InterPro" id="IPR036397">
    <property type="entry name" value="RNaseH_sf"/>
</dbReference>
<dbReference type="GO" id="GO:0015074">
    <property type="term" value="P:DNA integration"/>
    <property type="evidence" value="ECO:0007669"/>
    <property type="project" value="InterPro"/>
</dbReference>
<accession>A0A7D5M506</accession>
<evidence type="ECO:0000256" key="1">
    <source>
        <dbReference type="ARBA" id="ARBA00002286"/>
    </source>
</evidence>
<dbReference type="InterPro" id="IPR012337">
    <property type="entry name" value="RNaseH-like_sf"/>
</dbReference>
<evidence type="ECO:0000256" key="4">
    <source>
        <dbReference type="ARBA" id="ARBA00023172"/>
    </source>
</evidence>
<dbReference type="NCBIfam" id="NF033587">
    <property type="entry name" value="transpos_IS6"/>
    <property type="match status" value="1"/>
</dbReference>
<protein>
    <submittedName>
        <fullName evidence="6">Transposase</fullName>
    </submittedName>
</protein>
<dbReference type="EMBL" id="CP026995">
    <property type="protein sequence ID" value="QLH07266.1"/>
    <property type="molecule type" value="Genomic_DNA"/>
</dbReference>
<gene>
    <name evidence="6" type="ORF">C5F50_09380</name>
</gene>
<keyword evidence="3" id="KW-0238">DNA-binding</keyword>
<dbReference type="PROSITE" id="PS50994">
    <property type="entry name" value="INTEGRASE"/>
    <property type="match status" value="1"/>
</dbReference>
<keyword evidence="2" id="KW-0815">Transposition</keyword>
<keyword evidence="4" id="KW-0233">DNA recombination</keyword>
<name>A0A7D5M506_9ARCH</name>
<evidence type="ECO:0000313" key="6">
    <source>
        <dbReference type="EMBL" id="QLH07266.1"/>
    </source>
</evidence>
<dbReference type="InterPro" id="IPR001584">
    <property type="entry name" value="Integrase_cat-core"/>
</dbReference>
<dbReference type="SUPFAM" id="SSF53098">
    <property type="entry name" value="Ribonuclease H-like"/>
    <property type="match status" value="1"/>
</dbReference>
<dbReference type="GO" id="GO:0032196">
    <property type="term" value="P:transposition"/>
    <property type="evidence" value="ECO:0007669"/>
    <property type="project" value="UniProtKB-KW"/>
</dbReference>
<dbReference type="InterPro" id="IPR052183">
    <property type="entry name" value="IS_Transposase"/>
</dbReference>
<dbReference type="GeneID" id="56068317"/>
<organism evidence="6 7">
    <name type="scientific">Nitrosopumilus ureiphilus</name>
    <dbReference type="NCBI Taxonomy" id="1470067"/>
    <lineage>
        <taxon>Archaea</taxon>
        <taxon>Nitrososphaerota</taxon>
        <taxon>Nitrososphaeria</taxon>
        <taxon>Nitrosopumilales</taxon>
        <taxon>Nitrosopumilaceae</taxon>
        <taxon>Nitrosopumilus</taxon>
    </lineage>
</organism>
<dbReference type="GO" id="GO:0006310">
    <property type="term" value="P:DNA recombination"/>
    <property type="evidence" value="ECO:0007669"/>
    <property type="project" value="UniProtKB-KW"/>
</dbReference>
<dbReference type="KEGG" id="nue:C5F50_09380"/>
<dbReference type="Gene3D" id="3.30.420.10">
    <property type="entry name" value="Ribonuclease H-like superfamily/Ribonuclease H"/>
    <property type="match status" value="1"/>
</dbReference>
<sequence length="371" mass="43143">MNLREQRAKQMMESTGYATQFESTKFKVRSQTNPEKFYIVSRTGNGLICECMDHITRKADCKHIKITLELIMKNKCYRNNIFRIMERSALNLCKYCDSGRITKKGTRKNKNGNVQIFKCLDCKKKFSTNYGFEKTRFDVNTITGALQMYYSGMSTRDISNHYEMMGIEVSCVTIYEWICKYSTMVSKYLNEIVPRTGNWVRADEVWIKVNGEQKYLFASMDDDTRYWLASDMADTKFQHNADNLLKLTKEAIGKNPTQFITDGLPAYKKSSKRIFGKKTQHTRHIHIQGDMNNNKMERLNGEIRDREKVFRGLKKIDTPILDGMKAYYNFTKKHGALKGKTPSEEALIKVDGKNRWKTIIQNASLHKANSN</sequence>
<dbReference type="PANTHER" id="PTHR35528">
    <property type="entry name" value="BLL1675 PROTEIN"/>
    <property type="match status" value="1"/>
</dbReference>
<comment type="function">
    <text evidence="1">Involved in the transposition of the insertion sequence.</text>
</comment>
<dbReference type="OrthoDB" id="43045at2157"/>
<keyword evidence="7" id="KW-1185">Reference proteome</keyword>
<dbReference type="GO" id="GO:0003677">
    <property type="term" value="F:DNA binding"/>
    <property type="evidence" value="ECO:0007669"/>
    <property type="project" value="UniProtKB-KW"/>
</dbReference>
<evidence type="ECO:0000256" key="2">
    <source>
        <dbReference type="ARBA" id="ARBA00022578"/>
    </source>
</evidence>